<evidence type="ECO:0000256" key="11">
    <source>
        <dbReference type="ARBA" id="ARBA00023136"/>
    </source>
</evidence>
<evidence type="ECO:0000256" key="7">
    <source>
        <dbReference type="ARBA" id="ARBA00022777"/>
    </source>
</evidence>
<dbReference type="Gene3D" id="3.30.565.10">
    <property type="entry name" value="Histidine kinase-like ATPase, C-terminal domain"/>
    <property type="match status" value="1"/>
</dbReference>
<evidence type="ECO:0000256" key="1">
    <source>
        <dbReference type="ARBA" id="ARBA00004651"/>
    </source>
</evidence>
<dbReference type="InterPro" id="IPR036890">
    <property type="entry name" value="HATPase_C_sf"/>
</dbReference>
<accession>A0A430B3W3</accession>
<sequence length="532" mass="61950">MKTIKKKVFLSLSLVFIFLFLILFTAIHYEITRSLLPVNSQMTQQTVDNKAREINAWFSERISEVATLADYSSRHHLSKDELFQETKALENRQSGIYESIRLVSEDGTSYSWITPSFLITDRPYFQKIKNTSLEYTISNALHSKEAKQDIIIILYRLPHVTSDNIAYIAAAVNVNKMQEMAEEIEIYDGTGTLVNQHDERAQSTNQLLSFKSSLPLLPEWQLVYQTTQKNLLRTGIHVQKIMIWLFLILAGTIFIFFLFQLDAFIKPIEALNKTMKRVGKGDQNIRSTITRNDEIGELSDEFNQMLQELYRFEEESIARNVRLLQEQVKPHFLYNTLNAVQWLAQTGELEKMEEMIEALSTYFRVGLNNGDTWSTFFNETEHLKSYLTIQNIRYEKNIELIVDYQDELNDLKLPNFILQPLVENAIYHGIRPLSTDKQRISLIAFDESDTTIIQIRNTGIMPSEEKILEISQFLEKDDSQKDLVGFGLYGVYTQLMYAFSNQINMRFFVENEECVVQIILPKGEFQNESTHY</sequence>
<dbReference type="RefSeq" id="WP_126793820.1">
    <property type="nucleotide sequence ID" value="NZ_CP060720.1"/>
</dbReference>
<keyword evidence="5 12" id="KW-0812">Transmembrane</keyword>
<dbReference type="InterPro" id="IPR050640">
    <property type="entry name" value="Bact_2-comp_sensor_kinase"/>
</dbReference>
<evidence type="ECO:0000256" key="5">
    <source>
        <dbReference type="ARBA" id="ARBA00022692"/>
    </source>
</evidence>
<dbReference type="EMBL" id="NGKB01000006">
    <property type="protein sequence ID" value="RSU15020.1"/>
    <property type="molecule type" value="Genomic_DNA"/>
</dbReference>
<dbReference type="PROSITE" id="PS50885">
    <property type="entry name" value="HAMP"/>
    <property type="match status" value="1"/>
</dbReference>
<comment type="caution">
    <text evidence="14">The sequence shown here is derived from an EMBL/GenBank/DDBJ whole genome shotgun (WGS) entry which is preliminary data.</text>
</comment>
<keyword evidence="6" id="KW-0547">Nucleotide-binding</keyword>
<keyword evidence="8" id="KW-0067">ATP-binding</keyword>
<organism evidence="14 15">
    <name type="scientific">Vagococcus carniphilus</name>
    <dbReference type="NCBI Taxonomy" id="218144"/>
    <lineage>
        <taxon>Bacteria</taxon>
        <taxon>Bacillati</taxon>
        <taxon>Bacillota</taxon>
        <taxon>Bacilli</taxon>
        <taxon>Lactobacillales</taxon>
        <taxon>Enterococcaceae</taxon>
        <taxon>Vagococcus</taxon>
    </lineage>
</organism>
<keyword evidence="2" id="KW-1003">Cell membrane</keyword>
<dbReference type="GO" id="GO:0000155">
    <property type="term" value="F:phosphorelay sensor kinase activity"/>
    <property type="evidence" value="ECO:0007669"/>
    <property type="project" value="InterPro"/>
</dbReference>
<dbReference type="PANTHER" id="PTHR34220">
    <property type="entry name" value="SENSOR HISTIDINE KINASE YPDA"/>
    <property type="match status" value="1"/>
</dbReference>
<keyword evidence="10" id="KW-0902">Two-component regulatory system</keyword>
<evidence type="ECO:0000256" key="9">
    <source>
        <dbReference type="ARBA" id="ARBA00022989"/>
    </source>
</evidence>
<dbReference type="CDD" id="cd06225">
    <property type="entry name" value="HAMP"/>
    <property type="match status" value="1"/>
</dbReference>
<dbReference type="Proteomes" id="UP000288028">
    <property type="component" value="Unassembled WGS sequence"/>
</dbReference>
<dbReference type="GeneID" id="95579681"/>
<keyword evidence="3" id="KW-0597">Phosphoprotein</keyword>
<evidence type="ECO:0000256" key="8">
    <source>
        <dbReference type="ARBA" id="ARBA00022840"/>
    </source>
</evidence>
<dbReference type="SMART" id="SM00304">
    <property type="entry name" value="HAMP"/>
    <property type="match status" value="1"/>
</dbReference>
<dbReference type="Pfam" id="PF00672">
    <property type="entry name" value="HAMP"/>
    <property type="match status" value="1"/>
</dbReference>
<evidence type="ECO:0000313" key="15">
    <source>
        <dbReference type="Proteomes" id="UP000288028"/>
    </source>
</evidence>
<keyword evidence="7" id="KW-0418">Kinase</keyword>
<gene>
    <name evidence="14" type="ORF">CBF28_08090</name>
</gene>
<keyword evidence="4" id="KW-0808">Transferase</keyword>
<evidence type="ECO:0000259" key="13">
    <source>
        <dbReference type="PROSITE" id="PS50885"/>
    </source>
</evidence>
<dbReference type="SUPFAM" id="SSF158472">
    <property type="entry name" value="HAMP domain-like"/>
    <property type="match status" value="1"/>
</dbReference>
<evidence type="ECO:0000256" key="2">
    <source>
        <dbReference type="ARBA" id="ARBA00022475"/>
    </source>
</evidence>
<dbReference type="GO" id="GO:0005524">
    <property type="term" value="F:ATP binding"/>
    <property type="evidence" value="ECO:0007669"/>
    <property type="project" value="UniProtKB-KW"/>
</dbReference>
<dbReference type="PANTHER" id="PTHR34220:SF11">
    <property type="entry name" value="SENSOR PROTEIN KINASE HPTS"/>
    <property type="match status" value="1"/>
</dbReference>
<dbReference type="Pfam" id="PF06580">
    <property type="entry name" value="His_kinase"/>
    <property type="match status" value="1"/>
</dbReference>
<evidence type="ECO:0000256" key="12">
    <source>
        <dbReference type="SAM" id="Phobius"/>
    </source>
</evidence>
<dbReference type="InterPro" id="IPR003660">
    <property type="entry name" value="HAMP_dom"/>
</dbReference>
<evidence type="ECO:0000256" key="3">
    <source>
        <dbReference type="ARBA" id="ARBA00022553"/>
    </source>
</evidence>
<protein>
    <recommendedName>
        <fullName evidence="13">HAMP domain-containing protein</fullName>
    </recommendedName>
</protein>
<evidence type="ECO:0000256" key="4">
    <source>
        <dbReference type="ARBA" id="ARBA00022679"/>
    </source>
</evidence>
<dbReference type="GO" id="GO:0005886">
    <property type="term" value="C:plasma membrane"/>
    <property type="evidence" value="ECO:0007669"/>
    <property type="project" value="UniProtKB-SubCell"/>
</dbReference>
<dbReference type="AlphaFoldDB" id="A0A430B3W3"/>
<evidence type="ECO:0000313" key="14">
    <source>
        <dbReference type="EMBL" id="RSU15020.1"/>
    </source>
</evidence>
<feature type="transmembrane region" description="Helical" evidence="12">
    <location>
        <begin position="241"/>
        <end position="265"/>
    </location>
</feature>
<dbReference type="OrthoDB" id="9776552at2"/>
<proteinExistence type="predicted"/>
<reference evidence="14 15" key="1">
    <citation type="submission" date="2017-05" db="EMBL/GenBank/DDBJ databases">
        <title>Vagococcus spp. assemblies.</title>
        <authorList>
            <person name="Gulvik C.A."/>
        </authorList>
    </citation>
    <scope>NUCLEOTIDE SEQUENCE [LARGE SCALE GENOMIC DNA]</scope>
    <source>
        <strain evidence="14 15">SS1714</strain>
    </source>
</reference>
<keyword evidence="9 12" id="KW-1133">Transmembrane helix</keyword>
<name>A0A430B3W3_9ENTE</name>
<evidence type="ECO:0000256" key="10">
    <source>
        <dbReference type="ARBA" id="ARBA00023012"/>
    </source>
</evidence>
<comment type="subcellular location">
    <subcellularLocation>
        <location evidence="1">Cell membrane</location>
        <topology evidence="1">Multi-pass membrane protein</topology>
    </subcellularLocation>
</comment>
<feature type="domain" description="HAMP" evidence="13">
    <location>
        <begin position="262"/>
        <end position="314"/>
    </location>
</feature>
<dbReference type="SUPFAM" id="SSF55874">
    <property type="entry name" value="ATPase domain of HSP90 chaperone/DNA topoisomerase II/histidine kinase"/>
    <property type="match status" value="1"/>
</dbReference>
<evidence type="ECO:0000256" key="6">
    <source>
        <dbReference type="ARBA" id="ARBA00022741"/>
    </source>
</evidence>
<dbReference type="Gene3D" id="6.10.340.10">
    <property type="match status" value="1"/>
</dbReference>
<dbReference type="InterPro" id="IPR010559">
    <property type="entry name" value="Sig_transdc_His_kin_internal"/>
</dbReference>
<keyword evidence="15" id="KW-1185">Reference proteome</keyword>
<keyword evidence="11 12" id="KW-0472">Membrane</keyword>